<accession>A0A3M7LVP4</accession>
<dbReference type="PANTHER" id="PTHR43712:SF1">
    <property type="entry name" value="HYPOTHETICAL O-METHYLTRANSFERASE (EUROFUNG)-RELATED"/>
    <property type="match status" value="1"/>
</dbReference>
<dbReference type="PANTHER" id="PTHR43712">
    <property type="entry name" value="PUTATIVE (AFU_ORTHOLOGUE AFUA_4G14580)-RELATED"/>
    <property type="match status" value="1"/>
</dbReference>
<evidence type="ECO:0000256" key="3">
    <source>
        <dbReference type="ARBA" id="ARBA00022691"/>
    </source>
</evidence>
<dbReference type="PROSITE" id="PS51683">
    <property type="entry name" value="SAM_OMT_II"/>
    <property type="match status" value="1"/>
</dbReference>
<dbReference type="PIRSF" id="PIRSF005739">
    <property type="entry name" value="O-mtase"/>
    <property type="match status" value="1"/>
</dbReference>
<evidence type="ECO:0000256" key="2">
    <source>
        <dbReference type="ARBA" id="ARBA00022679"/>
    </source>
</evidence>
<gene>
    <name evidence="6" type="ORF">GMOD_00005387</name>
</gene>
<dbReference type="GO" id="GO:0008171">
    <property type="term" value="F:O-methyltransferase activity"/>
    <property type="evidence" value="ECO:0007669"/>
    <property type="project" value="InterPro"/>
</dbReference>
<dbReference type="SUPFAM" id="SSF53335">
    <property type="entry name" value="S-adenosyl-L-methionine-dependent methyltransferases"/>
    <property type="match status" value="1"/>
</dbReference>
<feature type="domain" description="O-methyltransferase C-terminal" evidence="5">
    <location>
        <begin position="250"/>
        <end position="389"/>
    </location>
</feature>
<protein>
    <submittedName>
        <fullName evidence="6">O-methyltransferase</fullName>
    </submittedName>
</protein>
<name>A0A3M7LVP4_9PLEO</name>
<evidence type="ECO:0000256" key="4">
    <source>
        <dbReference type="PIRSR" id="PIRSR005739-1"/>
    </source>
</evidence>
<dbReference type="OrthoDB" id="2410195at2759"/>
<keyword evidence="1 6" id="KW-0489">Methyltransferase</keyword>
<evidence type="ECO:0000256" key="1">
    <source>
        <dbReference type="ARBA" id="ARBA00022603"/>
    </source>
</evidence>
<dbReference type="Gene3D" id="3.40.50.150">
    <property type="entry name" value="Vaccinia Virus protein VP39"/>
    <property type="match status" value="1"/>
</dbReference>
<dbReference type="Gene3D" id="1.10.10.10">
    <property type="entry name" value="Winged helix-like DNA-binding domain superfamily/Winged helix DNA-binding domain"/>
    <property type="match status" value="1"/>
</dbReference>
<dbReference type="SUPFAM" id="SSF46785">
    <property type="entry name" value="Winged helix' DNA-binding domain"/>
    <property type="match status" value="1"/>
</dbReference>
<evidence type="ECO:0000259" key="5">
    <source>
        <dbReference type="Pfam" id="PF00891"/>
    </source>
</evidence>
<dbReference type="InterPro" id="IPR029063">
    <property type="entry name" value="SAM-dependent_MTases_sf"/>
</dbReference>
<evidence type="ECO:0000313" key="7">
    <source>
        <dbReference type="Proteomes" id="UP000265663"/>
    </source>
</evidence>
<dbReference type="AlphaFoldDB" id="A0A3M7LVP4"/>
<dbReference type="EMBL" id="KE747806">
    <property type="protein sequence ID" value="RMZ66294.1"/>
    <property type="molecule type" value="Genomic_DNA"/>
</dbReference>
<organism evidence="6 7">
    <name type="scientific">Pyrenophora seminiperda CCB06</name>
    <dbReference type="NCBI Taxonomy" id="1302712"/>
    <lineage>
        <taxon>Eukaryota</taxon>
        <taxon>Fungi</taxon>
        <taxon>Dikarya</taxon>
        <taxon>Ascomycota</taxon>
        <taxon>Pezizomycotina</taxon>
        <taxon>Dothideomycetes</taxon>
        <taxon>Pleosporomycetidae</taxon>
        <taxon>Pleosporales</taxon>
        <taxon>Pleosporineae</taxon>
        <taxon>Pleosporaceae</taxon>
        <taxon>Pyrenophora</taxon>
    </lineage>
</organism>
<proteinExistence type="predicted"/>
<dbReference type="GO" id="GO:0032259">
    <property type="term" value="P:methylation"/>
    <property type="evidence" value="ECO:0007669"/>
    <property type="project" value="UniProtKB-KW"/>
</dbReference>
<dbReference type="Pfam" id="PF00891">
    <property type="entry name" value="Methyltransf_2"/>
    <property type="match status" value="1"/>
</dbReference>
<dbReference type="InterPro" id="IPR036390">
    <property type="entry name" value="WH_DNA-bd_sf"/>
</dbReference>
<keyword evidence="2 6" id="KW-0808">Transferase</keyword>
<dbReference type="Proteomes" id="UP000265663">
    <property type="component" value="Unassembled WGS sequence"/>
</dbReference>
<dbReference type="InterPro" id="IPR016461">
    <property type="entry name" value="COMT-like"/>
</dbReference>
<keyword evidence="3" id="KW-0949">S-adenosyl-L-methionine</keyword>
<reference evidence="6 7" key="1">
    <citation type="journal article" date="2014" name="PLoS ONE">
        <title>De novo Genome Assembly of the Fungal Plant Pathogen Pyrenophora semeniperda.</title>
        <authorList>
            <person name="Soliai M.M."/>
            <person name="Meyer S.E."/>
            <person name="Udall J.A."/>
            <person name="Elzinga D.E."/>
            <person name="Hermansen R.A."/>
            <person name="Bodily P.M."/>
            <person name="Hart A.A."/>
            <person name="Coleman C.E."/>
        </authorList>
    </citation>
    <scope>NUCLEOTIDE SEQUENCE [LARGE SCALE GENOMIC DNA]</scope>
    <source>
        <strain evidence="6 7">CCB06</strain>
        <tissue evidence="6">Mycelium</tissue>
    </source>
</reference>
<feature type="active site" description="Proton acceptor" evidence="4">
    <location>
        <position position="319"/>
    </location>
</feature>
<dbReference type="InterPro" id="IPR001077">
    <property type="entry name" value="COMT_C"/>
</dbReference>
<dbReference type="InterPro" id="IPR036388">
    <property type="entry name" value="WH-like_DNA-bd_sf"/>
</dbReference>
<evidence type="ECO:0000313" key="6">
    <source>
        <dbReference type="EMBL" id="RMZ66294.1"/>
    </source>
</evidence>
<keyword evidence="7" id="KW-1185">Reference proteome</keyword>
<sequence>MAIQETDLDRELLRLSTQVAGLAARTDSRGSQKIQDFLIKTQQSLESPWETLMRYYDLDFQHVAIRIGCDMQVFTTLTTADKPMTLQDIAKVNGVSERLLGTLLSLSWLFVTANVCAGRVLRYLASINTIEEVGQDTFEANHITRTLSQPGIEGGVRLSSSCQRPTNSALPDLLVKRGFQDITSATETAFNKAWASKEPFFTWVRSQPEIFEYLRLALDVQFREDWLNAFPLESHLGDFASRADPEKVLFVDVGGNLGIQCRGLKEKFPHLSGRIILEDLQETIDVIPALEGVETLAQDYLTEQKVKGAKFYYYRNILHDNPDYRCRLILDGLKPAMGEDSRLLIDDKVLLNQGSHRHVTMLDLAMMAQVASHERTRAQWQALLEGAGWEIEEIFQYSHEYDSIIVAKPVSQKA</sequence>